<comment type="caution">
    <text evidence="1">The sequence shown here is derived from an EMBL/GenBank/DDBJ whole genome shotgun (WGS) entry which is preliminary data.</text>
</comment>
<protein>
    <submittedName>
        <fullName evidence="1">Uncharacterized protein</fullName>
    </submittedName>
</protein>
<organism evidence="1 2">
    <name type="scientific">Trichinella nativa</name>
    <dbReference type="NCBI Taxonomy" id="6335"/>
    <lineage>
        <taxon>Eukaryota</taxon>
        <taxon>Metazoa</taxon>
        <taxon>Ecdysozoa</taxon>
        <taxon>Nematoda</taxon>
        <taxon>Enoplea</taxon>
        <taxon>Dorylaimia</taxon>
        <taxon>Trichinellida</taxon>
        <taxon>Trichinellidae</taxon>
        <taxon>Trichinella</taxon>
    </lineage>
</organism>
<dbReference type="Proteomes" id="UP000054721">
    <property type="component" value="Unassembled WGS sequence"/>
</dbReference>
<accession>A0A0V1L2H1</accession>
<dbReference type="AlphaFoldDB" id="A0A0V1L2H1"/>
<name>A0A0V1L2H1_9BILA</name>
<gene>
    <name evidence="1" type="ORF">T02_4998</name>
</gene>
<evidence type="ECO:0000313" key="2">
    <source>
        <dbReference type="Proteomes" id="UP000054721"/>
    </source>
</evidence>
<dbReference type="EMBL" id="JYDW01000159">
    <property type="protein sequence ID" value="KRZ53633.1"/>
    <property type="molecule type" value="Genomic_DNA"/>
</dbReference>
<sequence>MNWYILIHRSYLRLEAFSQLDRLYVNGSVDIYVFTDRRCYLQTWPMNMILPKLQPCFAVRFVFAVEHGVLLLFGDEMSTGYMADLSQYVTVLSRPRSFIA</sequence>
<proteinExistence type="predicted"/>
<keyword evidence="2" id="KW-1185">Reference proteome</keyword>
<evidence type="ECO:0000313" key="1">
    <source>
        <dbReference type="EMBL" id="KRZ53633.1"/>
    </source>
</evidence>
<reference evidence="1 2" key="1">
    <citation type="submission" date="2015-05" db="EMBL/GenBank/DDBJ databases">
        <title>Evolution of Trichinella species and genotypes.</title>
        <authorList>
            <person name="Korhonen P.K."/>
            <person name="Edoardo P."/>
            <person name="Giuseppe L.R."/>
            <person name="Gasser R.B."/>
        </authorList>
    </citation>
    <scope>NUCLEOTIDE SEQUENCE [LARGE SCALE GENOMIC DNA]</scope>
    <source>
        <strain evidence="1">ISS10</strain>
    </source>
</reference>